<dbReference type="EMBL" id="FWXF01000015">
    <property type="protein sequence ID" value="SMC25981.1"/>
    <property type="molecule type" value="Genomic_DNA"/>
</dbReference>
<accession>A0A1W1XR46</accession>
<dbReference type="STRING" id="1121390.SAMN02746041_02483"/>
<evidence type="ECO:0008006" key="3">
    <source>
        <dbReference type="Google" id="ProtNLM"/>
    </source>
</evidence>
<protein>
    <recommendedName>
        <fullName evidence="3">Lipoprotein</fullName>
    </recommendedName>
</protein>
<name>A0A1W1XR46_9BACT</name>
<keyword evidence="2" id="KW-1185">Reference proteome</keyword>
<dbReference type="AlphaFoldDB" id="A0A1W1XR46"/>
<reference evidence="1 2" key="1">
    <citation type="submission" date="2017-04" db="EMBL/GenBank/DDBJ databases">
        <authorList>
            <person name="Afonso C.L."/>
            <person name="Miller P.J."/>
            <person name="Scott M.A."/>
            <person name="Spackman E."/>
            <person name="Goraichik I."/>
            <person name="Dimitrov K.M."/>
            <person name="Suarez D.L."/>
            <person name="Swayne D.E."/>
        </authorList>
    </citation>
    <scope>NUCLEOTIDE SEQUENCE [LARGE SCALE GENOMIC DNA]</scope>
    <source>
        <strain evidence="1 2">DSM 13146</strain>
    </source>
</reference>
<evidence type="ECO:0000313" key="1">
    <source>
        <dbReference type="EMBL" id="SMC25981.1"/>
    </source>
</evidence>
<gene>
    <name evidence="1" type="ORF">SAMN02746041_02483</name>
</gene>
<evidence type="ECO:0000313" key="2">
    <source>
        <dbReference type="Proteomes" id="UP000192783"/>
    </source>
</evidence>
<dbReference type="PROSITE" id="PS51257">
    <property type="entry name" value="PROKAR_LIPOPROTEIN"/>
    <property type="match status" value="1"/>
</dbReference>
<organism evidence="1 2">
    <name type="scientific">Desulfacinum hydrothermale DSM 13146</name>
    <dbReference type="NCBI Taxonomy" id="1121390"/>
    <lineage>
        <taxon>Bacteria</taxon>
        <taxon>Pseudomonadati</taxon>
        <taxon>Thermodesulfobacteriota</taxon>
        <taxon>Syntrophobacteria</taxon>
        <taxon>Syntrophobacterales</taxon>
        <taxon>Syntrophobacteraceae</taxon>
        <taxon>Desulfacinum</taxon>
    </lineage>
</organism>
<proteinExistence type="predicted"/>
<sequence>MGFAEMRRPGIREAPRTLRAVLAGVLFLSVLVGCGTSGSVLDKLVRELDRFPEYSIILEDMRRDDGFFPDYQHRYRLLWVKPGGTEKDGAALGERVTGWYTVDKKTYDKYRSCLGMTIVAKNKDGRVDRTPQPPGYQYVGDQRFGRWRTDQRGNRFWEWYGKYMFFRTIFGGLGGYGYGPIRYDDWTSYRTTVSRRVPYYGRRTSDGRPAFGTGGVVTRKTHRTFFERQQQRMAARKGSFAQKVKSRMGRSRASGFRSRSGFFGK</sequence>
<dbReference type="Proteomes" id="UP000192783">
    <property type="component" value="Unassembled WGS sequence"/>
</dbReference>